<feature type="signal peptide" evidence="1">
    <location>
        <begin position="1"/>
        <end position="19"/>
    </location>
</feature>
<comment type="caution">
    <text evidence="3">The sequence shown here is derived from an EMBL/GenBank/DDBJ whole genome shotgun (WGS) entry which is preliminary data.</text>
</comment>
<reference evidence="3 4" key="1">
    <citation type="submission" date="2022-10" db="EMBL/GenBank/DDBJ databases">
        <title>Comparative genomics and taxonomic characterization of three novel marine species of genus Reichenbachiella exhibiting antioxidant and polysaccharide degradation activities.</title>
        <authorList>
            <person name="Muhammad N."/>
            <person name="Lee Y.-J."/>
            <person name="Ko J."/>
            <person name="Kim S.-G."/>
        </authorList>
    </citation>
    <scope>NUCLEOTIDE SEQUENCE [LARGE SCALE GENOMIC DNA]</scope>
    <source>
        <strain evidence="3 4">ABR2-5</strain>
    </source>
</reference>
<sequence>MKSTILNFLIISLFLISCASEKSDFKDLFNGKDLDGWEVKNGTAPFTVQNGEIVGTYVGNTPNTFLCTKESYSDFILTFEGYMGEGTNSGVMFRAQSTPEYMEGRVHGYQMEMDPSKRKWTGGIFDEARRKWLYTLERNPEVKTAFKLNEWNQFRIEAIGNNLRIWVNGVQTADLVDDMDDSGFIGLQVHSIGKKKEIEGRQVRFRNIKICTANLEQNRMSIENTIVQKSFLTNQLTPREKAEGWELLWDGNTTDGWRGAKLDKFPEEGWSIEDGMLIVADAGGEESENGGDIVTIKEYSNFELEVDFRFTEGANSGIKYFVDTELNQGKGSSIGCEFQILDDKIHPDAKMGKEGNRTLASLYDLIPAEAKKYNSDLPYAKKMAYPYAWNRARIVVNGAEVQHWLNGVLVVEYNRSGEQWRDQVAASKYKDWPNFGEAERGNILLQDHGDQVFYRNIKIKEL</sequence>
<protein>
    <submittedName>
        <fullName evidence="3">DUF1080 domain-containing protein</fullName>
    </submittedName>
</protein>
<keyword evidence="1" id="KW-0732">Signal</keyword>
<organism evidence="3 4">
    <name type="scientific">Reichenbachiella ulvae</name>
    <dbReference type="NCBI Taxonomy" id="2980104"/>
    <lineage>
        <taxon>Bacteria</taxon>
        <taxon>Pseudomonadati</taxon>
        <taxon>Bacteroidota</taxon>
        <taxon>Cytophagia</taxon>
        <taxon>Cytophagales</taxon>
        <taxon>Reichenbachiellaceae</taxon>
        <taxon>Reichenbachiella</taxon>
    </lineage>
</organism>
<feature type="chain" id="PRO_5045685773" evidence="1">
    <location>
        <begin position="20"/>
        <end position="462"/>
    </location>
</feature>
<feature type="domain" description="3-keto-alpha-glucoside-1,2-lyase/3-keto-2-hydroxy-glucal hydratase" evidence="2">
    <location>
        <begin position="24"/>
        <end position="210"/>
    </location>
</feature>
<evidence type="ECO:0000259" key="2">
    <source>
        <dbReference type="Pfam" id="PF06439"/>
    </source>
</evidence>
<dbReference type="EMBL" id="JAOYOD010000001">
    <property type="protein sequence ID" value="MCV9386681.1"/>
    <property type="molecule type" value="Genomic_DNA"/>
</dbReference>
<dbReference type="Gene3D" id="2.60.120.560">
    <property type="entry name" value="Exo-inulinase, domain 1"/>
    <property type="match status" value="2"/>
</dbReference>
<gene>
    <name evidence="3" type="ORF">N7U62_08405</name>
</gene>
<evidence type="ECO:0000313" key="3">
    <source>
        <dbReference type="EMBL" id="MCV9386681.1"/>
    </source>
</evidence>
<dbReference type="InterPro" id="IPR010496">
    <property type="entry name" value="AL/BT2_dom"/>
</dbReference>
<evidence type="ECO:0000256" key="1">
    <source>
        <dbReference type="SAM" id="SignalP"/>
    </source>
</evidence>
<dbReference type="PROSITE" id="PS51257">
    <property type="entry name" value="PROKAR_LIPOPROTEIN"/>
    <property type="match status" value="1"/>
</dbReference>
<dbReference type="RefSeq" id="WP_264137497.1">
    <property type="nucleotide sequence ID" value="NZ_JAOYOD010000001.1"/>
</dbReference>
<evidence type="ECO:0000313" key="4">
    <source>
        <dbReference type="Proteomes" id="UP001300692"/>
    </source>
</evidence>
<name>A0ABT3CSK1_9BACT</name>
<dbReference type="Pfam" id="PF06439">
    <property type="entry name" value="3keto-disac_hyd"/>
    <property type="match status" value="2"/>
</dbReference>
<dbReference type="Proteomes" id="UP001300692">
    <property type="component" value="Unassembled WGS sequence"/>
</dbReference>
<accession>A0ABT3CSK1</accession>
<proteinExistence type="predicted"/>
<keyword evidence="4" id="KW-1185">Reference proteome</keyword>
<feature type="domain" description="3-keto-alpha-glucoside-1,2-lyase/3-keto-2-hydroxy-glucal hydratase" evidence="2">
    <location>
        <begin position="244"/>
        <end position="460"/>
    </location>
</feature>